<dbReference type="PANTHER" id="PTHR47506">
    <property type="entry name" value="TRANSCRIPTIONAL REGULATORY PROTEIN"/>
    <property type="match status" value="1"/>
</dbReference>
<keyword evidence="1" id="KW-0805">Transcription regulation</keyword>
<dbReference type="AlphaFoldDB" id="A0A402D4H0"/>
<keyword evidence="5" id="KW-1185">Reference proteome</keyword>
<dbReference type="InterPro" id="IPR036271">
    <property type="entry name" value="Tet_transcr_reg_TetR-rel_C_sf"/>
</dbReference>
<dbReference type="Gene3D" id="1.10.357.10">
    <property type="entry name" value="Tetracycline Repressor, domain 2"/>
    <property type="match status" value="1"/>
</dbReference>
<dbReference type="PROSITE" id="PS50977">
    <property type="entry name" value="HTH_TETR_2"/>
    <property type="match status" value="1"/>
</dbReference>
<keyword evidence="3" id="KW-0804">Transcription</keyword>
<evidence type="ECO:0000313" key="5">
    <source>
        <dbReference type="Proteomes" id="UP000287394"/>
    </source>
</evidence>
<dbReference type="GO" id="GO:0003677">
    <property type="term" value="F:DNA binding"/>
    <property type="evidence" value="ECO:0007669"/>
    <property type="project" value="UniProtKB-UniRule"/>
</dbReference>
<evidence type="ECO:0000256" key="1">
    <source>
        <dbReference type="ARBA" id="ARBA00023015"/>
    </source>
</evidence>
<sequence>MPKPSHREKILTEGLKVVLDHGFCGASVRDIVHAAGVPQGSFTNHFSSKEVFGLEVLDLYYSMVCVNVRETLRNDLTPPLERLHQWVDAQIEFLVDGDMRSGCLIGNFSIEAGDGSEKIRLRLAEIFEELRESVAYCLKAAVTAGEIPAATDCDEIAAFLYASLQGAILQSKAERSQAPLERFKTIMFSNILR</sequence>
<dbReference type="Proteomes" id="UP000287394">
    <property type="component" value="Chromosome"/>
</dbReference>
<dbReference type="Pfam" id="PF16925">
    <property type="entry name" value="TetR_C_13"/>
    <property type="match status" value="1"/>
</dbReference>
<reference evidence="4 5" key="1">
    <citation type="journal article" date="2019" name="Int. J. Syst. Evol. Microbiol.">
        <title>Capsulimonas corticalis gen. nov., sp. nov., an aerobic capsulated bacterium, of a novel bacterial order, Capsulimonadales ord. nov., of the class Armatimonadia of the phylum Armatimonadetes.</title>
        <authorList>
            <person name="Li J."/>
            <person name="Kudo C."/>
            <person name="Tonouchi A."/>
        </authorList>
    </citation>
    <scope>NUCLEOTIDE SEQUENCE [LARGE SCALE GENOMIC DNA]</scope>
    <source>
        <strain evidence="4 5">AX-7</strain>
    </source>
</reference>
<dbReference type="InterPro" id="IPR001647">
    <property type="entry name" value="HTH_TetR"/>
</dbReference>
<dbReference type="SUPFAM" id="SSF46689">
    <property type="entry name" value="Homeodomain-like"/>
    <property type="match status" value="1"/>
</dbReference>
<dbReference type="PANTHER" id="PTHR47506:SF6">
    <property type="entry name" value="HTH-TYPE TRANSCRIPTIONAL REPRESSOR NEMR"/>
    <property type="match status" value="1"/>
</dbReference>
<organism evidence="4 5">
    <name type="scientific">Capsulimonas corticalis</name>
    <dbReference type="NCBI Taxonomy" id="2219043"/>
    <lineage>
        <taxon>Bacteria</taxon>
        <taxon>Bacillati</taxon>
        <taxon>Armatimonadota</taxon>
        <taxon>Armatimonadia</taxon>
        <taxon>Capsulimonadales</taxon>
        <taxon>Capsulimonadaceae</taxon>
        <taxon>Capsulimonas</taxon>
    </lineage>
</organism>
<dbReference type="InterPro" id="IPR009057">
    <property type="entry name" value="Homeodomain-like_sf"/>
</dbReference>
<dbReference type="RefSeq" id="WP_119324385.1">
    <property type="nucleotide sequence ID" value="NZ_AP025739.1"/>
</dbReference>
<accession>A0A402D4H0</accession>
<protein>
    <submittedName>
        <fullName evidence="4">TetR family transcriptional regulator</fullName>
    </submittedName>
</protein>
<gene>
    <name evidence="4" type="ORF">CCAX7_12140</name>
</gene>
<dbReference type="Pfam" id="PF00440">
    <property type="entry name" value="TetR_N"/>
    <property type="match status" value="1"/>
</dbReference>
<proteinExistence type="predicted"/>
<dbReference type="EMBL" id="AP025739">
    <property type="protein sequence ID" value="BDI29163.1"/>
    <property type="molecule type" value="Genomic_DNA"/>
</dbReference>
<dbReference type="OrthoDB" id="9814703at2"/>
<keyword evidence="2" id="KW-0238">DNA-binding</keyword>
<name>A0A402D4H0_9BACT</name>
<dbReference type="KEGG" id="ccot:CCAX7_12140"/>
<evidence type="ECO:0000256" key="3">
    <source>
        <dbReference type="ARBA" id="ARBA00023163"/>
    </source>
</evidence>
<evidence type="ECO:0000256" key="2">
    <source>
        <dbReference type="ARBA" id="ARBA00023125"/>
    </source>
</evidence>
<dbReference type="InterPro" id="IPR011075">
    <property type="entry name" value="TetR_C"/>
</dbReference>
<dbReference type="SUPFAM" id="SSF48498">
    <property type="entry name" value="Tetracyclin repressor-like, C-terminal domain"/>
    <property type="match status" value="1"/>
</dbReference>
<evidence type="ECO:0000313" key="4">
    <source>
        <dbReference type="EMBL" id="BDI29163.1"/>
    </source>
</evidence>